<protein>
    <submittedName>
        <fullName evidence="2 3">Uncharacterized protein</fullName>
    </submittedName>
</protein>
<dbReference type="EnsemblPlants" id="Pp3c23_15950V3.1">
    <property type="protein sequence ID" value="PAC:32949857.CDS.1"/>
    <property type="gene ID" value="Pp3c23_15950"/>
</dbReference>
<evidence type="ECO:0000313" key="4">
    <source>
        <dbReference type="Proteomes" id="UP000006727"/>
    </source>
</evidence>
<reference evidence="2 4" key="1">
    <citation type="journal article" date="2008" name="Science">
        <title>The Physcomitrella genome reveals evolutionary insights into the conquest of land by plants.</title>
        <authorList>
            <person name="Rensing S."/>
            <person name="Lang D."/>
            <person name="Zimmer A."/>
            <person name="Terry A."/>
            <person name="Salamov A."/>
            <person name="Shapiro H."/>
            <person name="Nishiyama T."/>
            <person name="Perroud P.-F."/>
            <person name="Lindquist E."/>
            <person name="Kamisugi Y."/>
            <person name="Tanahashi T."/>
            <person name="Sakakibara K."/>
            <person name="Fujita T."/>
            <person name="Oishi K."/>
            <person name="Shin-I T."/>
            <person name="Kuroki Y."/>
            <person name="Toyoda A."/>
            <person name="Suzuki Y."/>
            <person name="Hashimoto A."/>
            <person name="Yamaguchi K."/>
            <person name="Sugano A."/>
            <person name="Kohara Y."/>
            <person name="Fujiyama A."/>
            <person name="Anterola A."/>
            <person name="Aoki S."/>
            <person name="Ashton N."/>
            <person name="Barbazuk W.B."/>
            <person name="Barker E."/>
            <person name="Bennetzen J."/>
            <person name="Bezanilla M."/>
            <person name="Blankenship R."/>
            <person name="Cho S.H."/>
            <person name="Dutcher S."/>
            <person name="Estelle M."/>
            <person name="Fawcett J.A."/>
            <person name="Gundlach H."/>
            <person name="Hanada K."/>
            <person name="Heyl A."/>
            <person name="Hicks K.A."/>
            <person name="Hugh J."/>
            <person name="Lohr M."/>
            <person name="Mayer K."/>
            <person name="Melkozernov A."/>
            <person name="Murata T."/>
            <person name="Nelson D."/>
            <person name="Pils B."/>
            <person name="Prigge M."/>
            <person name="Reiss B."/>
            <person name="Renner T."/>
            <person name="Rombauts S."/>
            <person name="Rushton P."/>
            <person name="Sanderfoot A."/>
            <person name="Schween G."/>
            <person name="Shiu S.-H."/>
            <person name="Stueber K."/>
            <person name="Theodoulou F.L."/>
            <person name="Tu H."/>
            <person name="Van de Peer Y."/>
            <person name="Verrier P.J."/>
            <person name="Waters E."/>
            <person name="Wood A."/>
            <person name="Yang L."/>
            <person name="Cove D."/>
            <person name="Cuming A."/>
            <person name="Hasebe M."/>
            <person name="Lucas S."/>
            <person name="Mishler D.B."/>
            <person name="Reski R."/>
            <person name="Grigoriev I."/>
            <person name="Quatrano R.S."/>
            <person name="Boore J.L."/>
        </authorList>
    </citation>
    <scope>NUCLEOTIDE SEQUENCE [LARGE SCALE GENOMIC DNA]</scope>
    <source>
        <strain evidence="3 4">cv. Gransden 2004</strain>
    </source>
</reference>
<proteinExistence type="predicted"/>
<dbReference type="Proteomes" id="UP000006727">
    <property type="component" value="Chromosome 23"/>
</dbReference>
<feature type="compositionally biased region" description="Basic residues" evidence="1">
    <location>
        <begin position="23"/>
        <end position="34"/>
    </location>
</feature>
<dbReference type="PaxDb" id="3218-PP1S156_162V6.1"/>
<evidence type="ECO:0000313" key="2">
    <source>
        <dbReference type="EMBL" id="PNR29460.1"/>
    </source>
</evidence>
<evidence type="ECO:0000313" key="3">
    <source>
        <dbReference type="EnsemblPlants" id="PAC:32949857.CDS.1"/>
    </source>
</evidence>
<dbReference type="EMBL" id="ABEU02000023">
    <property type="protein sequence ID" value="PNR29460.1"/>
    <property type="molecule type" value="Genomic_DNA"/>
</dbReference>
<sequence length="79" mass="8919">MCNILDEARSSSSTRLSNESKKQKLVTHMRRTHRLSGGAEVETFASEQRSRNHETGANHSARSSRLCSQLLTGKGMWWT</sequence>
<dbReference type="Gramene" id="Pp3c23_15950V3.1">
    <property type="protein sequence ID" value="PAC:32949857.CDS.1"/>
    <property type="gene ID" value="Pp3c23_15950"/>
</dbReference>
<name>A0A2K1IJK7_PHYPA</name>
<feature type="region of interest" description="Disordered" evidence="1">
    <location>
        <begin position="1"/>
        <end position="65"/>
    </location>
</feature>
<evidence type="ECO:0000256" key="1">
    <source>
        <dbReference type="SAM" id="MobiDB-lite"/>
    </source>
</evidence>
<keyword evidence="4" id="KW-1185">Reference proteome</keyword>
<dbReference type="InParanoid" id="A0A2K1IJK7"/>
<gene>
    <name evidence="2" type="ORF">PHYPA_028153</name>
</gene>
<organism evidence="2">
    <name type="scientific">Physcomitrium patens</name>
    <name type="common">Spreading-leaved earth moss</name>
    <name type="synonym">Physcomitrella patens</name>
    <dbReference type="NCBI Taxonomy" id="3218"/>
    <lineage>
        <taxon>Eukaryota</taxon>
        <taxon>Viridiplantae</taxon>
        <taxon>Streptophyta</taxon>
        <taxon>Embryophyta</taxon>
        <taxon>Bryophyta</taxon>
        <taxon>Bryophytina</taxon>
        <taxon>Bryopsida</taxon>
        <taxon>Funariidae</taxon>
        <taxon>Funariales</taxon>
        <taxon>Funariaceae</taxon>
        <taxon>Physcomitrium</taxon>
    </lineage>
</organism>
<accession>A0A2K1IJK7</accession>
<reference evidence="2 4" key="2">
    <citation type="journal article" date="2018" name="Plant J.">
        <title>The Physcomitrella patens chromosome-scale assembly reveals moss genome structure and evolution.</title>
        <authorList>
            <person name="Lang D."/>
            <person name="Ullrich K.K."/>
            <person name="Murat F."/>
            <person name="Fuchs J."/>
            <person name="Jenkins J."/>
            <person name="Haas F.B."/>
            <person name="Piednoel M."/>
            <person name="Gundlach H."/>
            <person name="Van Bel M."/>
            <person name="Meyberg R."/>
            <person name="Vives C."/>
            <person name="Morata J."/>
            <person name="Symeonidi A."/>
            <person name="Hiss M."/>
            <person name="Muchero W."/>
            <person name="Kamisugi Y."/>
            <person name="Saleh O."/>
            <person name="Blanc G."/>
            <person name="Decker E.L."/>
            <person name="van Gessel N."/>
            <person name="Grimwood J."/>
            <person name="Hayes R.D."/>
            <person name="Graham S.W."/>
            <person name="Gunter L.E."/>
            <person name="McDaniel S.F."/>
            <person name="Hoernstein S.N.W."/>
            <person name="Larsson A."/>
            <person name="Li F.W."/>
            <person name="Perroud P.F."/>
            <person name="Phillips J."/>
            <person name="Ranjan P."/>
            <person name="Rokshar D.S."/>
            <person name="Rothfels C.J."/>
            <person name="Schneider L."/>
            <person name="Shu S."/>
            <person name="Stevenson D.W."/>
            <person name="Thummler F."/>
            <person name="Tillich M."/>
            <person name="Villarreal Aguilar J.C."/>
            <person name="Widiez T."/>
            <person name="Wong G.K."/>
            <person name="Wymore A."/>
            <person name="Zhang Y."/>
            <person name="Zimmer A.D."/>
            <person name="Quatrano R.S."/>
            <person name="Mayer K.F.X."/>
            <person name="Goodstein D."/>
            <person name="Casacuberta J.M."/>
            <person name="Vandepoele K."/>
            <person name="Reski R."/>
            <person name="Cuming A.C."/>
            <person name="Tuskan G.A."/>
            <person name="Maumus F."/>
            <person name="Salse J."/>
            <person name="Schmutz J."/>
            <person name="Rensing S.A."/>
        </authorList>
    </citation>
    <scope>NUCLEOTIDE SEQUENCE [LARGE SCALE GENOMIC DNA]</scope>
    <source>
        <strain evidence="3 4">cv. Gransden 2004</strain>
    </source>
</reference>
<reference evidence="3" key="3">
    <citation type="submission" date="2020-12" db="UniProtKB">
        <authorList>
            <consortium name="EnsemblPlants"/>
        </authorList>
    </citation>
    <scope>IDENTIFICATION</scope>
</reference>
<dbReference type="AlphaFoldDB" id="A0A2K1IJK7"/>